<feature type="domain" description="Peptidase M20 dimerisation" evidence="1">
    <location>
        <begin position="187"/>
        <end position="272"/>
    </location>
</feature>
<dbReference type="Gene3D" id="3.30.70.360">
    <property type="match status" value="1"/>
</dbReference>
<dbReference type="SUPFAM" id="SSF55031">
    <property type="entry name" value="Bacterial exopeptidase dimerisation domain"/>
    <property type="match status" value="1"/>
</dbReference>
<proteinExistence type="predicted"/>
<organism evidence="2 3">
    <name type="scientific">Paenibacillus oleatilyticus</name>
    <dbReference type="NCBI Taxonomy" id="2594886"/>
    <lineage>
        <taxon>Bacteria</taxon>
        <taxon>Bacillati</taxon>
        <taxon>Bacillota</taxon>
        <taxon>Bacilli</taxon>
        <taxon>Bacillales</taxon>
        <taxon>Paenibacillaceae</taxon>
        <taxon>Paenibacillus</taxon>
    </lineage>
</organism>
<protein>
    <submittedName>
        <fullName evidence="2">M20 peptidase aminoacylase family protein</fullName>
    </submittedName>
</protein>
<keyword evidence="3" id="KW-1185">Reference proteome</keyword>
<dbReference type="Gene3D" id="3.40.630.10">
    <property type="entry name" value="Zn peptidases"/>
    <property type="match status" value="1"/>
</dbReference>
<dbReference type="InterPro" id="IPR011650">
    <property type="entry name" value="Peptidase_M20_dimer"/>
</dbReference>
<dbReference type="RefSeq" id="WP_281939501.1">
    <property type="nucleotide sequence ID" value="NZ_JAHNZO010000018.1"/>
</dbReference>
<dbReference type="SUPFAM" id="SSF53187">
    <property type="entry name" value="Zn-dependent exopeptidases"/>
    <property type="match status" value="1"/>
</dbReference>
<dbReference type="PANTHER" id="PTHR11014">
    <property type="entry name" value="PEPTIDASE M20 FAMILY MEMBER"/>
    <property type="match status" value="1"/>
</dbReference>
<dbReference type="PANTHER" id="PTHR11014:SF122">
    <property type="entry name" value="AMIDOHYDROLASE AMHX"/>
    <property type="match status" value="1"/>
</dbReference>
<evidence type="ECO:0000313" key="3">
    <source>
        <dbReference type="Proteomes" id="UP001575622"/>
    </source>
</evidence>
<dbReference type="NCBIfam" id="TIGR01891">
    <property type="entry name" value="amidohydrolases"/>
    <property type="match status" value="1"/>
</dbReference>
<dbReference type="Pfam" id="PF01546">
    <property type="entry name" value="Peptidase_M20"/>
    <property type="match status" value="1"/>
</dbReference>
<dbReference type="InterPro" id="IPR036264">
    <property type="entry name" value="Bact_exopeptidase_dim_dom"/>
</dbReference>
<dbReference type="InterPro" id="IPR037484">
    <property type="entry name" value="AmhX-like"/>
</dbReference>
<sequence length="382" mass="41749">MLITSSLVSNNYFDQQREYIIQTYRDLHDLAEPSWQEEKTSRYLQERLQQAGFTVLTFAGHYGLVAEIQGETTDVVALRADMDALVQEVDGIVKANHSCGHDAHSTMVLHTAMALKDCQIRPHKTIRFIFQPAEEKGEGALQMIRDGAMDGVTMLLGVHLRPSMEVPYGKAAPVIVHGASTSIRGVILGLQAHAARPENGKNPLEAAALIIQALQGIRLQARCPFSVKITQLQGGGETSNVIPERAEFTLDLRAQTNEGMVELKEKTAHVLHTVATLTGTNVEWKYDGYVPAATVNEQMVNLAKKAISKVLGPENMADQCMTQGGEDFHFYPLEKNGLVSTMIGLGCDLKPGLHHPHMSFVLDALVYGTQILSSAVLEAAQA</sequence>
<evidence type="ECO:0000313" key="2">
    <source>
        <dbReference type="EMBL" id="MFB0842272.1"/>
    </source>
</evidence>
<gene>
    <name evidence="2" type="ORF">ACEU3E_08815</name>
</gene>
<dbReference type="EMBL" id="JBHDLN010000003">
    <property type="protein sequence ID" value="MFB0842272.1"/>
    <property type="molecule type" value="Genomic_DNA"/>
</dbReference>
<name>A0ABV4UWS2_9BACL</name>
<evidence type="ECO:0000259" key="1">
    <source>
        <dbReference type="Pfam" id="PF07687"/>
    </source>
</evidence>
<dbReference type="Pfam" id="PF07687">
    <property type="entry name" value="M20_dimer"/>
    <property type="match status" value="1"/>
</dbReference>
<dbReference type="PIRSF" id="PIRSF005962">
    <property type="entry name" value="Pept_M20D_amidohydro"/>
    <property type="match status" value="1"/>
</dbReference>
<dbReference type="CDD" id="cd08018">
    <property type="entry name" value="M20_Acy1_amhX-like"/>
    <property type="match status" value="1"/>
</dbReference>
<dbReference type="Proteomes" id="UP001575622">
    <property type="component" value="Unassembled WGS sequence"/>
</dbReference>
<comment type="caution">
    <text evidence="2">The sequence shown here is derived from an EMBL/GenBank/DDBJ whole genome shotgun (WGS) entry which is preliminary data.</text>
</comment>
<accession>A0ABV4UWS2</accession>
<reference evidence="2 3" key="1">
    <citation type="submission" date="2024-09" db="EMBL/GenBank/DDBJ databases">
        <authorList>
            <person name="Makale K.P.P."/>
            <person name="Makhzoum A."/>
            <person name="Rantong G."/>
            <person name="Rahube T.O."/>
        </authorList>
    </citation>
    <scope>NUCLEOTIDE SEQUENCE [LARGE SCALE GENOMIC DNA]</scope>
    <source>
        <strain evidence="2 3">KM_D13</strain>
    </source>
</reference>
<dbReference type="InterPro" id="IPR002933">
    <property type="entry name" value="Peptidase_M20"/>
</dbReference>
<dbReference type="InterPro" id="IPR017439">
    <property type="entry name" value="Amidohydrolase"/>
</dbReference>